<dbReference type="SUPFAM" id="SSF141868">
    <property type="entry name" value="EAL domain-like"/>
    <property type="match status" value="1"/>
</dbReference>
<dbReference type="EMBL" id="JBHLSW010000007">
    <property type="protein sequence ID" value="MFC0634329.1"/>
    <property type="molecule type" value="Genomic_DNA"/>
</dbReference>
<dbReference type="PANTHER" id="PTHR33121">
    <property type="entry name" value="CYCLIC DI-GMP PHOSPHODIESTERASE PDEF"/>
    <property type="match status" value="1"/>
</dbReference>
<dbReference type="PANTHER" id="PTHR33121:SF70">
    <property type="entry name" value="SIGNALING PROTEIN YKOW"/>
    <property type="match status" value="1"/>
</dbReference>
<dbReference type="Pfam" id="PF00563">
    <property type="entry name" value="EAL"/>
    <property type="match status" value="1"/>
</dbReference>
<name>A0ABV6R3Z1_9CAUL</name>
<keyword evidence="3" id="KW-1185">Reference proteome</keyword>
<dbReference type="Gene3D" id="3.20.20.450">
    <property type="entry name" value="EAL domain"/>
    <property type="match status" value="1"/>
</dbReference>
<dbReference type="CDD" id="cd01948">
    <property type="entry name" value="EAL"/>
    <property type="match status" value="1"/>
</dbReference>
<organism evidence="2 3">
    <name type="scientific">Brevundimonas balnearis</name>
    <dbReference type="NCBI Taxonomy" id="1572858"/>
    <lineage>
        <taxon>Bacteria</taxon>
        <taxon>Pseudomonadati</taxon>
        <taxon>Pseudomonadota</taxon>
        <taxon>Alphaproteobacteria</taxon>
        <taxon>Caulobacterales</taxon>
        <taxon>Caulobacteraceae</taxon>
        <taxon>Brevundimonas</taxon>
    </lineage>
</organism>
<dbReference type="Gene3D" id="3.30.450.20">
    <property type="entry name" value="PAS domain"/>
    <property type="match status" value="1"/>
</dbReference>
<sequence length="530" mass="56096">MTIRRSLLGLAFAAADLLLEIDGDGRIRMALGSSPTGAGSAEGLGGQPLLDVVGKASRTVLRQALAELKPGRRSPALDIVLTVDAGLVRRGTARLFSLPDLAPAISCAISFEGAPFRLDLLSAPPVLSSAGFLERTHRALLGPGEEPCELSVAFIDVAGLAEAAGKDEAGRRTLDRVESALQAASVDGASAARLADDRYAVLRAADDTLDIVGEVAEAARAEGVDIAVRGADVGLGGAAAPVHALRALRFAVEGCLKDEGLQNPEMTFTASLMRTLKDADRFRAVVRERRFDLHYQPIVDLKTGAATHFEALARFSADASPADTIHMAEELALIEGFDLAVAEKAITRLRQPGAGLFKFAVNVSASSLSADSYVQNLLRLTAVSPEVRRRLIVEVTETAALADPAAADRRLAALRGAGIKVCIDDFGSGSAGFDYLRRLSVDAVKIDGGLVDGFEQDLRATQVIRHIVEMCREMNLAVIAEHVETEACLEALVALGVNQGQGYLFGRPASEPRLPRTEAVRRKGELEAWA</sequence>
<gene>
    <name evidence="2" type="ORF">ACFFGE_10625</name>
</gene>
<comment type="caution">
    <text evidence="2">The sequence shown here is derived from an EMBL/GenBank/DDBJ whole genome shotgun (WGS) entry which is preliminary data.</text>
</comment>
<protein>
    <submittedName>
        <fullName evidence="2">EAL domain-containing protein</fullName>
    </submittedName>
</protein>
<dbReference type="InterPro" id="IPR035919">
    <property type="entry name" value="EAL_sf"/>
</dbReference>
<evidence type="ECO:0000259" key="1">
    <source>
        <dbReference type="PROSITE" id="PS50883"/>
    </source>
</evidence>
<dbReference type="SMART" id="SM00052">
    <property type="entry name" value="EAL"/>
    <property type="match status" value="1"/>
</dbReference>
<proteinExistence type="predicted"/>
<feature type="domain" description="EAL" evidence="1">
    <location>
        <begin position="275"/>
        <end position="522"/>
    </location>
</feature>
<dbReference type="RefSeq" id="WP_376836361.1">
    <property type="nucleotide sequence ID" value="NZ_JBHLSW010000007.1"/>
</dbReference>
<evidence type="ECO:0000313" key="3">
    <source>
        <dbReference type="Proteomes" id="UP001589906"/>
    </source>
</evidence>
<dbReference type="Proteomes" id="UP001589906">
    <property type="component" value="Unassembled WGS sequence"/>
</dbReference>
<dbReference type="PROSITE" id="PS50883">
    <property type="entry name" value="EAL"/>
    <property type="match status" value="1"/>
</dbReference>
<reference evidence="2 3" key="1">
    <citation type="submission" date="2024-09" db="EMBL/GenBank/DDBJ databases">
        <authorList>
            <person name="Sun Q."/>
            <person name="Mori K."/>
        </authorList>
    </citation>
    <scope>NUCLEOTIDE SEQUENCE [LARGE SCALE GENOMIC DNA]</scope>
    <source>
        <strain evidence="2 3">NCAIM B.02621</strain>
    </source>
</reference>
<dbReference type="InterPro" id="IPR050706">
    <property type="entry name" value="Cyclic-di-GMP_PDE-like"/>
</dbReference>
<accession>A0ABV6R3Z1</accession>
<dbReference type="InterPro" id="IPR001633">
    <property type="entry name" value="EAL_dom"/>
</dbReference>
<evidence type="ECO:0000313" key="2">
    <source>
        <dbReference type="EMBL" id="MFC0634329.1"/>
    </source>
</evidence>